<dbReference type="EMBL" id="BSOP01000007">
    <property type="protein sequence ID" value="GLR49887.1"/>
    <property type="molecule type" value="Genomic_DNA"/>
</dbReference>
<name>A0ABQ5ZDV5_9HYPH</name>
<dbReference type="Proteomes" id="UP001156702">
    <property type="component" value="Unassembled WGS sequence"/>
</dbReference>
<accession>A0ABQ5ZDV5</accession>
<protein>
    <submittedName>
        <fullName evidence="1">Uncharacterized protein</fullName>
    </submittedName>
</protein>
<comment type="caution">
    <text evidence="1">The sequence shown here is derived from an EMBL/GenBank/DDBJ whole genome shotgun (WGS) entry which is preliminary data.</text>
</comment>
<proteinExistence type="predicted"/>
<reference evidence="2" key="1">
    <citation type="journal article" date="2019" name="Int. J. Syst. Evol. Microbiol.">
        <title>The Global Catalogue of Microorganisms (GCM) 10K type strain sequencing project: providing services to taxonomists for standard genome sequencing and annotation.</title>
        <authorList>
            <consortium name="The Broad Institute Genomics Platform"/>
            <consortium name="The Broad Institute Genome Sequencing Center for Infectious Disease"/>
            <person name="Wu L."/>
            <person name="Ma J."/>
        </authorList>
    </citation>
    <scope>NUCLEOTIDE SEQUENCE [LARGE SCALE GENOMIC DNA]</scope>
    <source>
        <strain evidence="2">NBRC 102122</strain>
    </source>
</reference>
<organism evidence="1 2">
    <name type="scientific">Shinella yambaruensis</name>
    <dbReference type="NCBI Taxonomy" id="415996"/>
    <lineage>
        <taxon>Bacteria</taxon>
        <taxon>Pseudomonadati</taxon>
        <taxon>Pseudomonadota</taxon>
        <taxon>Alphaproteobacteria</taxon>
        <taxon>Hyphomicrobiales</taxon>
        <taxon>Rhizobiaceae</taxon>
        <taxon>Shinella</taxon>
    </lineage>
</organism>
<dbReference type="RefSeq" id="WP_244770052.1">
    <property type="nucleotide sequence ID" value="NZ_BSOP01000007.1"/>
</dbReference>
<gene>
    <name evidence="1" type="ORF">GCM10007923_10920</name>
</gene>
<sequence length="149" mass="16352">MKNIKARHIGSKEINGRLVGFFTPPHGESDFLWVEVEALARAFLPEDAAHRMLEHCHNFDRDNRPVVAAQNGSSIVTIMCHAMAQGLCGAIDQLLHGYQKSDEEWGGGPAETAYCIAAGQMMADHWPLPIAQLAEAFHNQGGPYMRGAK</sequence>
<keyword evidence="2" id="KW-1185">Reference proteome</keyword>
<evidence type="ECO:0000313" key="2">
    <source>
        <dbReference type="Proteomes" id="UP001156702"/>
    </source>
</evidence>
<evidence type="ECO:0000313" key="1">
    <source>
        <dbReference type="EMBL" id="GLR49887.1"/>
    </source>
</evidence>